<organism evidence="2 3">
    <name type="scientific">Dyadobacter linearis</name>
    <dbReference type="NCBI Taxonomy" id="2823330"/>
    <lineage>
        <taxon>Bacteria</taxon>
        <taxon>Pseudomonadati</taxon>
        <taxon>Bacteroidota</taxon>
        <taxon>Cytophagia</taxon>
        <taxon>Cytophagales</taxon>
        <taxon>Spirosomataceae</taxon>
        <taxon>Dyadobacter</taxon>
    </lineage>
</organism>
<dbReference type="Proteomes" id="UP000679725">
    <property type="component" value="Unassembled WGS sequence"/>
</dbReference>
<feature type="domain" description="N-acetyltransferase" evidence="1">
    <location>
        <begin position="28"/>
        <end position="166"/>
    </location>
</feature>
<protein>
    <recommendedName>
        <fullName evidence="1">N-acetyltransferase domain-containing protein</fullName>
    </recommendedName>
</protein>
<gene>
    <name evidence="2" type="ORF">DYBT9623_04227</name>
</gene>
<proteinExistence type="predicted"/>
<dbReference type="EMBL" id="CAJRAU010000006">
    <property type="protein sequence ID" value="CAG5072648.1"/>
    <property type="molecule type" value="Genomic_DNA"/>
</dbReference>
<dbReference type="Pfam" id="PF00583">
    <property type="entry name" value="Acetyltransf_1"/>
    <property type="match status" value="1"/>
</dbReference>
<dbReference type="Gene3D" id="3.40.630.30">
    <property type="match status" value="1"/>
</dbReference>
<dbReference type="RefSeq" id="WP_215235505.1">
    <property type="nucleotide sequence ID" value="NZ_CAJRAU010000006.1"/>
</dbReference>
<dbReference type="InterPro" id="IPR016181">
    <property type="entry name" value="Acyl_CoA_acyltransferase"/>
</dbReference>
<accession>A0ABN7RG69</accession>
<keyword evidence="3" id="KW-1185">Reference proteome</keyword>
<evidence type="ECO:0000313" key="3">
    <source>
        <dbReference type="Proteomes" id="UP000679725"/>
    </source>
</evidence>
<dbReference type="InterPro" id="IPR000182">
    <property type="entry name" value="GNAT_dom"/>
</dbReference>
<evidence type="ECO:0000259" key="1">
    <source>
        <dbReference type="PROSITE" id="PS51186"/>
    </source>
</evidence>
<reference evidence="2 3" key="1">
    <citation type="submission" date="2021-04" db="EMBL/GenBank/DDBJ databases">
        <authorList>
            <person name="Rodrigo-Torres L."/>
            <person name="Arahal R. D."/>
            <person name="Lucena T."/>
        </authorList>
    </citation>
    <scope>NUCLEOTIDE SEQUENCE [LARGE SCALE GENOMIC DNA]</scope>
    <source>
        <strain evidence="2 3">CECT 9623</strain>
    </source>
</reference>
<dbReference type="CDD" id="cd04301">
    <property type="entry name" value="NAT_SF"/>
    <property type="match status" value="1"/>
</dbReference>
<evidence type="ECO:0000313" key="2">
    <source>
        <dbReference type="EMBL" id="CAG5072648.1"/>
    </source>
</evidence>
<name>A0ABN7RG69_9BACT</name>
<dbReference type="SUPFAM" id="SSF55729">
    <property type="entry name" value="Acyl-CoA N-acyltransferases (Nat)"/>
    <property type="match status" value="1"/>
</dbReference>
<sequence>MKLSFTRTDLQVRPINANDRAFLLDTYASTRAEELERVPDWTDLMKREFVTGQFNAQHDYYQKNYVGGNFWVIEDKGNNIGRLYLHENYQDKGMRIIDITISPLYRNRGIGESILKDLMNRAAQLGRPLSIHVETFNPAKNLYTRLGFKTVSETNGVYHLMEWKHTT</sequence>
<comment type="caution">
    <text evidence="2">The sequence shown here is derived from an EMBL/GenBank/DDBJ whole genome shotgun (WGS) entry which is preliminary data.</text>
</comment>
<dbReference type="PROSITE" id="PS51186">
    <property type="entry name" value="GNAT"/>
    <property type="match status" value="1"/>
</dbReference>